<dbReference type="SMART" id="SM00276">
    <property type="entry name" value="GLECT"/>
    <property type="match status" value="2"/>
</dbReference>
<dbReference type="Gene3D" id="2.60.120.200">
    <property type="match status" value="2"/>
</dbReference>
<dbReference type="PROSITE" id="PS51304">
    <property type="entry name" value="GALECTIN"/>
    <property type="match status" value="2"/>
</dbReference>
<dbReference type="Pfam" id="PF00337">
    <property type="entry name" value="Gal-bind_lectin"/>
    <property type="match status" value="2"/>
</dbReference>
<evidence type="ECO:0000256" key="3">
    <source>
        <dbReference type="SAM" id="MobiDB-lite"/>
    </source>
</evidence>
<dbReference type="Proteomes" id="UP001620626">
    <property type="component" value="Unassembled WGS sequence"/>
</dbReference>
<dbReference type="PANTHER" id="PTHR11346:SF147">
    <property type="entry name" value="GALECTIN"/>
    <property type="match status" value="1"/>
</dbReference>
<dbReference type="InterPro" id="IPR013320">
    <property type="entry name" value="ConA-like_dom_sf"/>
</dbReference>
<accession>A0ABD2LEA5</accession>
<feature type="region of interest" description="Disordered" evidence="3">
    <location>
        <begin position="137"/>
        <end position="196"/>
    </location>
</feature>
<comment type="caution">
    <text evidence="5">The sequence shown here is derived from an EMBL/GenBank/DDBJ whole genome shotgun (WGS) entry which is preliminary data.</text>
</comment>
<organism evidence="5 6">
    <name type="scientific">Heterodera trifolii</name>
    <dbReference type="NCBI Taxonomy" id="157864"/>
    <lineage>
        <taxon>Eukaryota</taxon>
        <taxon>Metazoa</taxon>
        <taxon>Ecdysozoa</taxon>
        <taxon>Nematoda</taxon>
        <taxon>Chromadorea</taxon>
        <taxon>Rhabditida</taxon>
        <taxon>Tylenchina</taxon>
        <taxon>Tylenchomorpha</taxon>
        <taxon>Tylenchoidea</taxon>
        <taxon>Heteroderidae</taxon>
        <taxon>Heteroderinae</taxon>
        <taxon>Heterodera</taxon>
    </lineage>
</organism>
<sequence length="345" mass="38090">MLSEIPLPHQKEIVDPRLPCKIQIVGRANDVAKRFEVNLLSQTGEHLLHFNPRFDEHCVVRSSTKDGQWQAEERGGANPFVAGQPFSLDLLVEQGLIVCSVNGFQFCEFAARDDFSQLGAVSVGGDIQLNSLEVSTAEGPAIAHEGGDKGPREADEENAQEQSPIVTPAHQEPQPVPAEPTPQQPQPPPAQGPLSVPYQAPLHALLQTNRMRVVGVPRPGAQRFTVNFKTHDGETLFHFNARFDQNCVVRNASVNRQYAPEGEEREGAGCPFKPGVTFALDFLIHGNVIRVNKMHECICLLFFFFAFQCFVDGIEFCRFQLRGNLNEVAVLDIHGDLALNQVLIA</sequence>
<dbReference type="CDD" id="cd00070">
    <property type="entry name" value="GLECT"/>
    <property type="match status" value="2"/>
</dbReference>
<feature type="domain" description="Galectin" evidence="4">
    <location>
        <begin position="197"/>
        <end position="345"/>
    </location>
</feature>
<dbReference type="PANTHER" id="PTHR11346">
    <property type="entry name" value="GALECTIN"/>
    <property type="match status" value="1"/>
</dbReference>
<evidence type="ECO:0000256" key="1">
    <source>
        <dbReference type="ARBA" id="ARBA00022734"/>
    </source>
</evidence>
<gene>
    <name evidence="5" type="ORF">niasHT_015865</name>
</gene>
<dbReference type="SMART" id="SM00908">
    <property type="entry name" value="Gal-bind_lectin"/>
    <property type="match status" value="2"/>
</dbReference>
<reference evidence="5 6" key="1">
    <citation type="submission" date="2024-10" db="EMBL/GenBank/DDBJ databases">
        <authorList>
            <person name="Kim D."/>
        </authorList>
    </citation>
    <scope>NUCLEOTIDE SEQUENCE [LARGE SCALE GENOMIC DNA]</scope>
    <source>
        <strain evidence="5">BH-2024</strain>
    </source>
</reference>
<protein>
    <recommendedName>
        <fullName evidence="2">Galectin</fullName>
    </recommendedName>
</protein>
<dbReference type="AlphaFoldDB" id="A0ABD2LEA5"/>
<keyword evidence="6" id="KW-1185">Reference proteome</keyword>
<proteinExistence type="predicted"/>
<keyword evidence="1 2" id="KW-0430">Lectin</keyword>
<evidence type="ECO:0000256" key="2">
    <source>
        <dbReference type="RuleBase" id="RU102079"/>
    </source>
</evidence>
<evidence type="ECO:0000259" key="4">
    <source>
        <dbReference type="PROSITE" id="PS51304"/>
    </source>
</evidence>
<dbReference type="GO" id="GO:0030246">
    <property type="term" value="F:carbohydrate binding"/>
    <property type="evidence" value="ECO:0007669"/>
    <property type="project" value="UniProtKB-UniRule"/>
</dbReference>
<name>A0ABD2LEA5_9BILA</name>
<evidence type="ECO:0000313" key="6">
    <source>
        <dbReference type="Proteomes" id="UP001620626"/>
    </source>
</evidence>
<dbReference type="InterPro" id="IPR001079">
    <property type="entry name" value="Galectin_CRD"/>
</dbReference>
<dbReference type="SUPFAM" id="SSF49899">
    <property type="entry name" value="Concanavalin A-like lectins/glucanases"/>
    <property type="match status" value="2"/>
</dbReference>
<dbReference type="InterPro" id="IPR044156">
    <property type="entry name" value="Galectin-like"/>
</dbReference>
<feature type="compositionally biased region" description="Pro residues" evidence="3">
    <location>
        <begin position="174"/>
        <end position="191"/>
    </location>
</feature>
<dbReference type="EMBL" id="JBICBT010000445">
    <property type="protein sequence ID" value="KAL3113521.1"/>
    <property type="molecule type" value="Genomic_DNA"/>
</dbReference>
<evidence type="ECO:0000313" key="5">
    <source>
        <dbReference type="EMBL" id="KAL3113521.1"/>
    </source>
</evidence>
<feature type="domain" description="Galectin" evidence="4">
    <location>
        <begin position="8"/>
        <end position="135"/>
    </location>
</feature>